<feature type="compositionally biased region" description="Basic and acidic residues" evidence="2">
    <location>
        <begin position="169"/>
        <end position="178"/>
    </location>
</feature>
<dbReference type="EMBL" id="KZ989955">
    <property type="protein sequence ID" value="RKP24951.1"/>
    <property type="molecule type" value="Genomic_DNA"/>
</dbReference>
<proteinExistence type="predicted"/>
<reference evidence="4" key="1">
    <citation type="journal article" date="2018" name="Nat. Microbiol.">
        <title>Leveraging single-cell genomics to expand the fungal tree of life.</title>
        <authorList>
            <person name="Ahrendt S.R."/>
            <person name="Quandt C.A."/>
            <person name="Ciobanu D."/>
            <person name="Clum A."/>
            <person name="Salamov A."/>
            <person name="Andreopoulos B."/>
            <person name="Cheng J.F."/>
            <person name="Woyke T."/>
            <person name="Pelin A."/>
            <person name="Henrissat B."/>
            <person name="Reynolds N.K."/>
            <person name="Benny G.L."/>
            <person name="Smith M.E."/>
            <person name="James T.Y."/>
            <person name="Grigoriev I.V."/>
        </authorList>
    </citation>
    <scope>NUCLEOTIDE SEQUENCE [LARGE SCALE GENOMIC DNA]</scope>
    <source>
        <strain evidence="4">Benny S71-1</strain>
    </source>
</reference>
<feature type="non-terminal residue" evidence="3">
    <location>
        <position position="982"/>
    </location>
</feature>
<feature type="coiled-coil region" evidence="1">
    <location>
        <begin position="925"/>
        <end position="959"/>
    </location>
</feature>
<keyword evidence="4" id="KW-1185">Reference proteome</keyword>
<evidence type="ECO:0000256" key="1">
    <source>
        <dbReference type="SAM" id="Coils"/>
    </source>
</evidence>
<feature type="region of interest" description="Disordered" evidence="2">
    <location>
        <begin position="92"/>
        <end position="111"/>
    </location>
</feature>
<gene>
    <name evidence="3" type="ORF">SYNPS1DRAFT_23018</name>
</gene>
<accession>A0A4P9YZU8</accession>
<dbReference type="OrthoDB" id="4349954at2759"/>
<name>A0A4P9YZU8_9FUNG</name>
<feature type="region of interest" description="Disordered" evidence="2">
    <location>
        <begin position="144"/>
        <end position="198"/>
    </location>
</feature>
<sequence>MNAGLGVSTDTHAELFYGVANDMGQTVDGAQSAILPAGIDLSTAAAVNLIAHDWMTPSSSFDSLLPDASGSFDPMPAVGEIHPCIEAAFSQHSVQKTSHGDRGSGGSSIVVSSSMSYPRSVANLTIHGGSISVDSNVGTPKSYGDAAPGYYGGETGRHSSDGSVEEDEASGRELHGAIDDDDNEDEEEGRHNKGMLPPSVSCPIAFDGLTVCPSMLTKPADNGMSVEAVMASQLEELMASAASYNQELAKASTMPATQLPLVPFMDPMDQMDMMRQQLLPWLPRTFKATYSGKAPDNADYYTVQKAKLCEILLQEYAKQCRLVMIHVLQNEMAAIPEKMQSFWHTVNQTLKDVLHQPALWNDIVEADHLWYLACDKQYQEDHAYQEVLERFFEEAPRWVTGVAELMPAGLAELRFNMVCRFYNKYRIIKFGRVLANERCNMAAVTIEEPLCLAKFSVPTAGLGLTSEKKKAKKRKSKAAGSSAEAAVPDTSETCLFGASWLVPSREAEEPAKTGAEGHHQDALVLSADDIDERSIPLAIQGEGVQCYQVDEHQRCTKSWSTGPSVHYSTPPVYVTAADGANYVYIAVQKAPDVAAEQAGRVIWRWTDDKEGGAMKSKQAFTAMIQYHVAPLAQSFLPKHIIQEMNDAQALLVAVATVTPSESLCLIRWMIVDAQSDEVRDIGKVQLQPRLPLVNCALNNRYGMVTLVDVSGEWAAFKCTFDAAGFHIKPRVAAKLEAIAAMPASTRPLTYTARPVAVEYISKDYIVCVYGHTAQQPDQLSHLLTVWDTKYGTLQAQQWLSVEASSDDSCIYKLLVSITVTSKRTAMEHTVLFGVDIHSRGISLLQAMGQLSLRSEHVSTGTVATEQLLAYSQSAGTFDIPKNDPTSWDEWVHGQQNAQTMSTGWLTKLLQPNVSAQKFTQLYMARYTHRDQMARLRGEIQALEEKVAGLNQEKTQSTSDSTTEQLTEAVKEAFRAMGEMKDA</sequence>
<evidence type="ECO:0000313" key="4">
    <source>
        <dbReference type="Proteomes" id="UP000278143"/>
    </source>
</evidence>
<dbReference type="Proteomes" id="UP000278143">
    <property type="component" value="Unassembled WGS sequence"/>
</dbReference>
<evidence type="ECO:0000313" key="3">
    <source>
        <dbReference type="EMBL" id="RKP24951.1"/>
    </source>
</evidence>
<keyword evidence="1" id="KW-0175">Coiled coil</keyword>
<dbReference type="AlphaFoldDB" id="A0A4P9YZU8"/>
<evidence type="ECO:0000256" key="2">
    <source>
        <dbReference type="SAM" id="MobiDB-lite"/>
    </source>
</evidence>
<protein>
    <submittedName>
        <fullName evidence="3">Uncharacterized protein</fullName>
    </submittedName>
</protein>
<organism evidence="3 4">
    <name type="scientific">Syncephalis pseudoplumigaleata</name>
    <dbReference type="NCBI Taxonomy" id="1712513"/>
    <lineage>
        <taxon>Eukaryota</taxon>
        <taxon>Fungi</taxon>
        <taxon>Fungi incertae sedis</taxon>
        <taxon>Zoopagomycota</taxon>
        <taxon>Zoopagomycotina</taxon>
        <taxon>Zoopagomycetes</taxon>
        <taxon>Zoopagales</taxon>
        <taxon>Piptocephalidaceae</taxon>
        <taxon>Syncephalis</taxon>
    </lineage>
</organism>